<evidence type="ECO:0000256" key="2">
    <source>
        <dbReference type="ARBA" id="ARBA00007261"/>
    </source>
</evidence>
<evidence type="ECO:0000259" key="9">
    <source>
        <dbReference type="Pfam" id="PF00675"/>
    </source>
</evidence>
<evidence type="ECO:0000313" key="11">
    <source>
        <dbReference type="EMBL" id="QCD45124.1"/>
    </source>
</evidence>
<evidence type="ECO:0000256" key="6">
    <source>
        <dbReference type="ARBA" id="ARBA00022833"/>
    </source>
</evidence>
<sequence length="912" mass="104187">MKKILLTFALFGALFGLEQDNDILSGKLDNGLTYYIKQNKQPKNTGYFYLIVNAGSTDEAPNERGLAHFVEHMAFNGSRDFDKNELIKKLESLGVRFGADLNAQTTYDTTSYNLEIAINDENLKSVFEVFSNWIDGVKFDQNELDKERGVIMEEERQRNTPKYRLFLQQAKNLYKDSIYIDKSPIGDMNVIKNVDIATIKGFYERVYQPRFMKFVAVGDFDVKKIKKLIVQNFSDAKNTNDYKTPDKTIPFAKGFEILNYNTKELGINSTSLVFIDNYTPRTSQSVARKIIMDSYISTLIKNYYDKEQNNKTKPIGVSFARPVVQNQKVYYTFGSNVINGDFNSSITEIQSLIKGIKEYGFNEADFNIAKQNYLSSFKTAYENATNKKSKNIAEHIISSLENGSTILSDKDAFTLNTKLVNEITLSDVKARFDEILALNRAELNILSPNGFKLSKSEYEILAKNASPYNLNKMTKALPKTLINTDIKPKNIVKKEHNKQNDFYTITLENGAKVALKELKTSKNKISFAAISPGGTSNLDKPQIAAYAVKTSNESGAGEFDNYDIARILSGKTISYDKRIDSLTQGYYGSSSTSDLEFLLQAINLEFNAPRLDENILKQIKTQSIDALKKSQNLPEYKFKTELINFIYNNNPRTKELSQNDIESINLDELKKIVNEKFTNANSYTFFIVGDFDMKKVEPLLKKYIATLPSKNFKENFKDDGIRSIDDIKEFKKELQTSNRSDVSITYKDDNAKYSRLDSLKIRALTSVLRATLREKIREEKGQTYGFNAKISLSKVPFEYSTANISFSTAPQSVSEVIEGINKIIKELKEQGSDDTHLQNYKKSSIIQLKKSLEETDFWLRDLIGHFIFENELFDKKWYETTIQNLNNDDIKDMAKKYLDNKNVITTINNPKK</sequence>
<dbReference type="GO" id="GO:0004222">
    <property type="term" value="F:metalloendopeptidase activity"/>
    <property type="evidence" value="ECO:0007669"/>
    <property type="project" value="InterPro"/>
</dbReference>
<feature type="domain" description="Peptidase M16 C-terminal" evidence="10">
    <location>
        <begin position="663"/>
        <end position="842"/>
    </location>
</feature>
<dbReference type="InterPro" id="IPR001431">
    <property type="entry name" value="Pept_M16_Zn_BS"/>
</dbReference>
<dbReference type="GO" id="GO:0046872">
    <property type="term" value="F:metal ion binding"/>
    <property type="evidence" value="ECO:0007669"/>
    <property type="project" value="UniProtKB-KW"/>
</dbReference>
<feature type="domain" description="Peptidase M16 C-terminal" evidence="10">
    <location>
        <begin position="195"/>
        <end position="372"/>
    </location>
</feature>
<gene>
    <name evidence="11" type="ORF">CMUC_1360</name>
</gene>
<protein>
    <submittedName>
        <fullName evidence="11">Zinc-dependent peptidase, M16 family</fullName>
    </submittedName>
</protein>
<comment type="similarity">
    <text evidence="2 8">Belongs to the peptidase M16 family.</text>
</comment>
<proteinExistence type="inferred from homology"/>
<dbReference type="Pfam" id="PF05193">
    <property type="entry name" value="Peptidase_M16_C"/>
    <property type="match status" value="2"/>
</dbReference>
<dbReference type="InterPro" id="IPR007863">
    <property type="entry name" value="Peptidase_M16_C"/>
</dbReference>
<keyword evidence="5" id="KW-0378">Hydrolase</keyword>
<dbReference type="InterPro" id="IPR011249">
    <property type="entry name" value="Metalloenz_LuxS/M16"/>
</dbReference>
<evidence type="ECO:0000256" key="1">
    <source>
        <dbReference type="ARBA" id="ARBA00001947"/>
    </source>
</evidence>
<evidence type="ECO:0000259" key="10">
    <source>
        <dbReference type="Pfam" id="PF05193"/>
    </source>
</evidence>
<evidence type="ECO:0000256" key="4">
    <source>
        <dbReference type="ARBA" id="ARBA00022723"/>
    </source>
</evidence>
<keyword evidence="12" id="KW-1185">Reference proteome</keyword>
<dbReference type="RefSeq" id="WP_171993967.1">
    <property type="nucleotide sequence ID" value="NZ_CP012542.1"/>
</dbReference>
<dbReference type="Pfam" id="PF00675">
    <property type="entry name" value="Peptidase_M16"/>
    <property type="match status" value="1"/>
</dbReference>
<dbReference type="InterPro" id="IPR050626">
    <property type="entry name" value="Peptidase_M16"/>
</dbReference>
<keyword evidence="6" id="KW-0862">Zinc</keyword>
<evidence type="ECO:0000256" key="5">
    <source>
        <dbReference type="ARBA" id="ARBA00022801"/>
    </source>
</evidence>
<dbReference type="GO" id="GO:0006508">
    <property type="term" value="P:proteolysis"/>
    <property type="evidence" value="ECO:0007669"/>
    <property type="project" value="UniProtKB-KW"/>
</dbReference>
<dbReference type="EMBL" id="CP012542">
    <property type="protein sequence ID" value="QCD45124.1"/>
    <property type="molecule type" value="Genomic_DNA"/>
</dbReference>
<keyword evidence="7" id="KW-0482">Metalloprotease</keyword>
<dbReference type="PROSITE" id="PS00143">
    <property type="entry name" value="INSULINASE"/>
    <property type="match status" value="1"/>
</dbReference>
<feature type="domain" description="Peptidase M16 N-terminal" evidence="9">
    <location>
        <begin position="37"/>
        <end position="163"/>
    </location>
</feature>
<comment type="cofactor">
    <cofactor evidence="1">
        <name>Zn(2+)</name>
        <dbReference type="ChEBI" id="CHEBI:29105"/>
    </cofactor>
</comment>
<organism evidence="11 12">
    <name type="scientific">Campylobacter mucosalis CCUG 21559</name>
    <dbReference type="NCBI Taxonomy" id="1032067"/>
    <lineage>
        <taxon>Bacteria</taxon>
        <taxon>Pseudomonadati</taxon>
        <taxon>Campylobacterota</taxon>
        <taxon>Epsilonproteobacteria</taxon>
        <taxon>Campylobacterales</taxon>
        <taxon>Campylobacteraceae</taxon>
        <taxon>Campylobacter</taxon>
    </lineage>
</organism>
<reference evidence="11 12" key="1">
    <citation type="submission" date="2016-07" db="EMBL/GenBank/DDBJ databases">
        <title>Comparative genomics of the Campylobacter concisus group.</title>
        <authorList>
            <person name="Miller W.G."/>
            <person name="Yee E."/>
            <person name="Chapman M.H."/>
            <person name="Huynh S."/>
            <person name="Bono J.L."/>
            <person name="On S.L.W."/>
            <person name="StLeger J."/>
            <person name="Foster G."/>
            <person name="Parker C.T."/>
        </authorList>
    </citation>
    <scope>NUCLEOTIDE SEQUENCE [LARGE SCALE GENOMIC DNA]</scope>
    <source>
        <strain evidence="11 12">CCUG 21559</strain>
    </source>
</reference>
<dbReference type="AlphaFoldDB" id="A0A6G5QHM6"/>
<name>A0A6G5QHM6_9BACT</name>
<dbReference type="SUPFAM" id="SSF63411">
    <property type="entry name" value="LuxS/MPP-like metallohydrolase"/>
    <property type="match status" value="4"/>
</dbReference>
<dbReference type="InterPro" id="IPR011765">
    <property type="entry name" value="Pept_M16_N"/>
</dbReference>
<dbReference type="Gene3D" id="3.30.830.10">
    <property type="entry name" value="Metalloenzyme, LuxS/M16 peptidase-like"/>
    <property type="match status" value="4"/>
</dbReference>
<evidence type="ECO:0000313" key="12">
    <source>
        <dbReference type="Proteomes" id="UP000503264"/>
    </source>
</evidence>
<dbReference type="Proteomes" id="UP000503264">
    <property type="component" value="Chromosome"/>
</dbReference>
<keyword evidence="4" id="KW-0479">Metal-binding</keyword>
<keyword evidence="3" id="KW-0645">Protease</keyword>
<accession>A0A6G5QHM6</accession>
<evidence type="ECO:0000256" key="3">
    <source>
        <dbReference type="ARBA" id="ARBA00022670"/>
    </source>
</evidence>
<evidence type="ECO:0000256" key="7">
    <source>
        <dbReference type="ARBA" id="ARBA00023049"/>
    </source>
</evidence>
<dbReference type="PANTHER" id="PTHR43690">
    <property type="entry name" value="NARDILYSIN"/>
    <property type="match status" value="1"/>
</dbReference>
<dbReference type="PANTHER" id="PTHR43690:SF17">
    <property type="entry name" value="PROTEIN YHJJ"/>
    <property type="match status" value="1"/>
</dbReference>
<evidence type="ECO:0000256" key="8">
    <source>
        <dbReference type="RuleBase" id="RU004447"/>
    </source>
</evidence>